<dbReference type="GO" id="GO:0005829">
    <property type="term" value="C:cytosol"/>
    <property type="evidence" value="ECO:0007669"/>
    <property type="project" value="TreeGrafter"/>
</dbReference>
<dbReference type="AlphaFoldDB" id="F5YA92"/>
<name>F5YA92_LEAAZ</name>
<dbReference type="KEGG" id="taz:TREAZ_0739"/>
<dbReference type="EMBL" id="CP001841">
    <property type="protein sequence ID" value="AEF83273.1"/>
    <property type="molecule type" value="Genomic_DNA"/>
</dbReference>
<dbReference type="OrthoDB" id="9806724at2"/>
<evidence type="ECO:0000313" key="3">
    <source>
        <dbReference type="Proteomes" id="UP000009222"/>
    </source>
</evidence>
<keyword evidence="3" id="KW-1185">Reference proteome</keyword>
<dbReference type="PANTHER" id="PTHR30543">
    <property type="entry name" value="CHROMATE REDUCTASE"/>
    <property type="match status" value="1"/>
</dbReference>
<protein>
    <submittedName>
        <fullName evidence="2">Flavin reductase</fullName>
    </submittedName>
</protein>
<dbReference type="RefSeq" id="WP_015711226.1">
    <property type="nucleotide sequence ID" value="NC_015577.1"/>
</dbReference>
<dbReference type="STRING" id="545695.TREAZ_0739"/>
<dbReference type="GO" id="GO:0016491">
    <property type="term" value="F:oxidoreductase activity"/>
    <property type="evidence" value="ECO:0007669"/>
    <property type="project" value="InterPro"/>
</dbReference>
<evidence type="ECO:0000313" key="2">
    <source>
        <dbReference type="EMBL" id="AEF83273.1"/>
    </source>
</evidence>
<gene>
    <name evidence="2" type="ordered locus">TREAZ_0739</name>
</gene>
<dbReference type="HOGENOM" id="CLU_055322_4_2_12"/>
<accession>F5YA92</accession>
<dbReference type="Pfam" id="PF03358">
    <property type="entry name" value="FMN_red"/>
    <property type="match status" value="1"/>
</dbReference>
<dbReference type="InterPro" id="IPR050712">
    <property type="entry name" value="NAD(P)H-dep_reductase"/>
</dbReference>
<dbReference type="InterPro" id="IPR005025">
    <property type="entry name" value="FMN_Rdtase-like_dom"/>
</dbReference>
<dbReference type="InParanoid" id="F5YA92"/>
<dbReference type="Proteomes" id="UP000009222">
    <property type="component" value="Chromosome"/>
</dbReference>
<proteinExistence type="predicted"/>
<dbReference type="Gene3D" id="3.40.50.360">
    <property type="match status" value="1"/>
</dbReference>
<evidence type="ECO:0000259" key="1">
    <source>
        <dbReference type="Pfam" id="PF03358"/>
    </source>
</evidence>
<dbReference type="InterPro" id="IPR029039">
    <property type="entry name" value="Flavoprotein-like_sf"/>
</dbReference>
<sequence length="186" mass="20464">MSKLQIGVLVGSLRKESFSKKTALYVSSLMPDTFDMKPLEIGNLAMFNQDYDDEGKTPGEWTTFREEVRALDGVLLVSPEYNRSIPPVIKNALDIASRPYGKNAWSGKPGGIISVSPGKLGGFGANHQLRQAVVFLNIFLLQQPEAYIGDIASLFDEKGGISNQGTADFLRIYADAFAQWVLKFRG</sequence>
<dbReference type="SUPFAM" id="SSF52218">
    <property type="entry name" value="Flavoproteins"/>
    <property type="match status" value="1"/>
</dbReference>
<reference evidence="3" key="1">
    <citation type="submission" date="2009-12" db="EMBL/GenBank/DDBJ databases">
        <title>Complete sequence of Treponema azotonutricium strain ZAS-9.</title>
        <authorList>
            <person name="Tetu S.G."/>
            <person name="Matson E."/>
            <person name="Ren Q."/>
            <person name="Seshadri R."/>
            <person name="Elbourne L."/>
            <person name="Hassan K.A."/>
            <person name="Durkin A."/>
            <person name="Radune D."/>
            <person name="Mohamoud Y."/>
            <person name="Shay R."/>
            <person name="Jin S."/>
            <person name="Zhang X."/>
            <person name="Lucey K."/>
            <person name="Ballor N.R."/>
            <person name="Ottesen E."/>
            <person name="Rosenthal R."/>
            <person name="Allen A."/>
            <person name="Leadbetter J.R."/>
            <person name="Paulsen I.T."/>
        </authorList>
    </citation>
    <scope>NUCLEOTIDE SEQUENCE [LARGE SCALE GENOMIC DNA]</scope>
    <source>
        <strain evidence="3">ATCC BAA-888 / DSM 13862 / ZAS-9</strain>
    </source>
</reference>
<organism evidence="2 3">
    <name type="scientific">Leadbettera azotonutricia (strain ATCC BAA-888 / DSM 13862 / ZAS-9)</name>
    <name type="common">Treponema azotonutricium</name>
    <dbReference type="NCBI Taxonomy" id="545695"/>
    <lineage>
        <taxon>Bacteria</taxon>
        <taxon>Pseudomonadati</taxon>
        <taxon>Spirochaetota</taxon>
        <taxon>Spirochaetia</taxon>
        <taxon>Spirochaetales</taxon>
        <taxon>Breznakiellaceae</taxon>
        <taxon>Leadbettera</taxon>
    </lineage>
</organism>
<dbReference type="GO" id="GO:0010181">
    <property type="term" value="F:FMN binding"/>
    <property type="evidence" value="ECO:0007669"/>
    <property type="project" value="TreeGrafter"/>
</dbReference>
<dbReference type="eggNOG" id="COG0431">
    <property type="taxonomic scope" value="Bacteria"/>
</dbReference>
<reference evidence="2 3" key="2">
    <citation type="journal article" date="2011" name="ISME J.">
        <title>RNA-seq reveals cooperative metabolic interactions between two termite-gut spirochete species in co-culture.</title>
        <authorList>
            <person name="Rosenthal A.Z."/>
            <person name="Matson E.G."/>
            <person name="Eldar A."/>
            <person name="Leadbetter J.R."/>
        </authorList>
    </citation>
    <scope>NUCLEOTIDE SEQUENCE [LARGE SCALE GENOMIC DNA]</scope>
    <source>
        <strain evidence="3">ATCC BAA-888 / DSM 13862 / ZAS-9</strain>
    </source>
</reference>
<dbReference type="FunCoup" id="F5YA92">
    <property type="interactions" value="128"/>
</dbReference>
<dbReference type="PANTHER" id="PTHR30543:SF21">
    <property type="entry name" value="NAD(P)H-DEPENDENT FMN REDUCTASE LOT6"/>
    <property type="match status" value="1"/>
</dbReference>
<feature type="domain" description="NADPH-dependent FMN reductase-like" evidence="1">
    <location>
        <begin position="5"/>
        <end position="149"/>
    </location>
</feature>